<comment type="caution">
    <text evidence="1">The sequence shown here is derived from an EMBL/GenBank/DDBJ whole genome shotgun (WGS) entry which is preliminary data.</text>
</comment>
<reference evidence="1 2" key="1">
    <citation type="journal article" date="2016" name="Genome Biol. Evol.">
        <title>Divergent and convergent evolution of fungal pathogenicity.</title>
        <authorList>
            <person name="Shang Y."/>
            <person name="Xiao G."/>
            <person name="Zheng P."/>
            <person name="Cen K."/>
            <person name="Zhan S."/>
            <person name="Wang C."/>
        </authorList>
    </citation>
    <scope>NUCLEOTIDE SEQUENCE [LARGE SCALE GENOMIC DNA]</scope>
    <source>
        <strain evidence="1 2">RCEF 4871</strain>
    </source>
</reference>
<accession>A0A166S5W0</accession>
<dbReference type="InterPro" id="IPR036565">
    <property type="entry name" value="Mur-like_cat_sf"/>
</dbReference>
<protein>
    <submittedName>
        <fullName evidence="1">Uncharacterized protein</fullName>
    </submittedName>
</protein>
<evidence type="ECO:0000313" key="1">
    <source>
        <dbReference type="EMBL" id="OAA36415.1"/>
    </source>
</evidence>
<proteinExistence type="predicted"/>
<name>A0A166S5W0_METRR</name>
<sequence>METVTGEDDHLVEGDVIPAVLGKRRKFNGCSCDVPDTLAAGDMLHWSSSSGVISGKPLSIKQTGEKAIPRRRLLDETVAAAPVICVAGTPTNTGKTSTAAKIIQYYKDGGHKVACAKMTGMSSGFMDAGLPSTCGDATEVVEVALGILHRLNEMRPDVVVVEIGSSFLGLYNAEGIFHSADFRARIAAVVVSATDPVSAWGAKQILGGWGIEITAFTGPVVISPSFAEYVERTLGVPAEDNREAMPKVVSLVGARVEEFRQTRARMAV</sequence>
<dbReference type="Gene3D" id="3.40.1190.10">
    <property type="entry name" value="Mur-like, catalytic domain"/>
    <property type="match status" value="1"/>
</dbReference>
<gene>
    <name evidence="1" type="ORF">NOR_07494</name>
</gene>
<organism evidence="1 2">
    <name type="scientific">Metarhizium rileyi (strain RCEF 4871)</name>
    <name type="common">Nomuraea rileyi</name>
    <dbReference type="NCBI Taxonomy" id="1649241"/>
    <lineage>
        <taxon>Eukaryota</taxon>
        <taxon>Fungi</taxon>
        <taxon>Dikarya</taxon>
        <taxon>Ascomycota</taxon>
        <taxon>Pezizomycotina</taxon>
        <taxon>Sordariomycetes</taxon>
        <taxon>Hypocreomycetidae</taxon>
        <taxon>Hypocreales</taxon>
        <taxon>Clavicipitaceae</taxon>
        <taxon>Metarhizium</taxon>
    </lineage>
</organism>
<dbReference type="EMBL" id="AZHC01000035">
    <property type="protein sequence ID" value="OAA36415.1"/>
    <property type="molecule type" value="Genomic_DNA"/>
</dbReference>
<dbReference type="InterPro" id="IPR027417">
    <property type="entry name" value="P-loop_NTPase"/>
</dbReference>
<dbReference type="OrthoDB" id="5369299at2759"/>
<dbReference type="GO" id="GO:0005524">
    <property type="term" value="F:ATP binding"/>
    <property type="evidence" value="ECO:0007669"/>
    <property type="project" value="InterPro"/>
</dbReference>
<dbReference type="Proteomes" id="UP000243498">
    <property type="component" value="Unassembled WGS sequence"/>
</dbReference>
<dbReference type="AlphaFoldDB" id="A0A166S5W0"/>
<evidence type="ECO:0000313" key="2">
    <source>
        <dbReference type="Proteomes" id="UP000243498"/>
    </source>
</evidence>
<dbReference type="OMA" id="TCMNAGK"/>
<dbReference type="SUPFAM" id="SSF52540">
    <property type="entry name" value="P-loop containing nucleoside triphosphate hydrolases"/>
    <property type="match status" value="1"/>
</dbReference>
<keyword evidence="2" id="KW-1185">Reference proteome</keyword>